<evidence type="ECO:0000259" key="3">
    <source>
        <dbReference type="Pfam" id="PF22202"/>
    </source>
</evidence>
<evidence type="ECO:0000313" key="5">
    <source>
        <dbReference type="Proteomes" id="UP001524460"/>
    </source>
</evidence>
<evidence type="ECO:0000313" key="4">
    <source>
        <dbReference type="EMBL" id="MCQ1061103.1"/>
    </source>
</evidence>
<dbReference type="Pfam" id="PF22126">
    <property type="entry name" value="C2c1_RuvC-like"/>
    <property type="match status" value="1"/>
</dbReference>
<accession>A0ABT1N8P7</accession>
<dbReference type="Proteomes" id="UP001524460">
    <property type="component" value="Unassembled WGS sequence"/>
</dbReference>
<keyword evidence="5" id="KW-1185">Reference proteome</keyword>
<dbReference type="EMBL" id="JANEYT010000112">
    <property type="protein sequence ID" value="MCQ1061103.1"/>
    <property type="molecule type" value="Genomic_DNA"/>
</dbReference>
<feature type="domain" description="C2c1 CRISPR-Cas endonuclease RuvC-like" evidence="2">
    <location>
        <begin position="867"/>
        <end position="1042"/>
    </location>
</feature>
<dbReference type="NCBIfam" id="NF033949">
    <property type="entry name" value="Cas12b"/>
    <property type="match status" value="2"/>
</dbReference>
<dbReference type="InterPro" id="IPR054010">
    <property type="entry name" value="C2c1_Nuc-II"/>
</dbReference>
<feature type="domain" description="CRISPR-associated endonuclease C2c1 Nuc-II" evidence="1">
    <location>
        <begin position="1046"/>
        <end position="1167"/>
    </location>
</feature>
<reference evidence="4 5" key="1">
    <citation type="submission" date="2022-07" db="EMBL/GenBank/DDBJ databases">
        <title>Photobacterium pectinilyticum sp. nov., a marine bacterium isolated from surface seawater of Qingdao offshore.</title>
        <authorList>
            <person name="Wang X."/>
        </authorList>
    </citation>
    <scope>NUCLEOTIDE SEQUENCE [LARGE SCALE GENOMIC DNA]</scope>
    <source>
        <strain evidence="4 5">ZSDE20</strain>
    </source>
</reference>
<gene>
    <name evidence="4" type="primary">cas12b</name>
    <name evidence="4" type="ORF">NHN17_23980</name>
</gene>
<dbReference type="InterPro" id="IPR054013">
    <property type="entry name" value="C2c1_helical_1st"/>
</dbReference>
<proteinExistence type="predicted"/>
<dbReference type="Pfam" id="PF22077">
    <property type="entry name" value="C2c1_Nuc-II"/>
    <property type="match status" value="1"/>
</dbReference>
<dbReference type="InterPro" id="IPR053603">
    <property type="entry name" value="Cas12b_endonuclease"/>
</dbReference>
<evidence type="ECO:0000259" key="2">
    <source>
        <dbReference type="Pfam" id="PF22126"/>
    </source>
</evidence>
<evidence type="ECO:0000259" key="1">
    <source>
        <dbReference type="Pfam" id="PF22077"/>
    </source>
</evidence>
<protein>
    <submittedName>
        <fullName evidence="4">Type V CRISPR-associated protein Cas12b</fullName>
    </submittedName>
</protein>
<comment type="caution">
    <text evidence="4">The sequence shown here is derived from an EMBL/GenBank/DDBJ whole genome shotgun (WGS) entry which is preliminary data.</text>
</comment>
<feature type="domain" description="CRISPR-associated endonuclease C2c1 first helical" evidence="3">
    <location>
        <begin position="103"/>
        <end position="441"/>
    </location>
</feature>
<sequence length="1182" mass="136368">MAKKIEEKVNSTKRFTRSLKLRINPLSSAINELLLTHQVLNRQIRYWVDVLLTIRQAEYTLSEKPDMPVSGTSVKYRCTKLIEKTVKAAQGQELSQKDITLAMQLLRTLYEIIVPASVNGNAPTNPGQHGRYFIYHLASASSEKGLENYYKIQEMGGVPDCIEPLLNVGNLNDKVIDKSNVLGWGLTDGAADFMSNFKKNSKWVIRLTKYRESYSNVDQLPSNKELKAAKIDWVELMIKKVSEACSKETEDLANLVSNLRNLKVIPLIPLAPIAQQLKDSDRKAKPDDTTDKVYASVSKWDSLAFDIAVSTVSAWETQSHNVKNEYANKLNKLVIFEQGSVIGYEQHNQVIKQYEANWEEEYRLSTRTNLPDGFSFNITGRMIKLWPELKEKWRGLDPKKQGKKARMEALHHLQEKRKKEMGDANFYSWLAEPEQYCLWCDTDYVTFAVKHRKLLKSVAESKEAALLCVPDPYLHPKSAHWEFKGNNFHKFNLSQNKNGWQLELKLLCNGEHGLEERDCNVGLYDSLQMPKASIDGNKLEYEYHNHILKAEVPSVRILLDRGWLESLKLDNNQSTSTHQKKKVKHYVVITLNCLPIKDTTVPYKQVEYLWHARSLAGKKPPAKVNKWAEELAIGTRFMTVDLGLRSFAHCSIYEVSESPLDGNICFEIDRPEKPSLYANKVEQFELCLNGENPSEETIAWRERDWMFIHEISVRTHFLKKFKASLKIHNHQQASDLVSIFLCTGYFKDSDSHMRQLNELLNNAPHDWGAISKCYEILRDKAGELVNAYKQIINSEMHISEKWGLSIDGLKFWDKERRVLKSWSMLDFDVLEDEYNISQIVKRGLGYQWPSQWGAFGKKNLHKQHKVKKHRMEEASALLIAYARGARPSNPSGKLVEYKKDPCDVIIFEDLSRYITRYDRPRSENGQLMQWSHRTLLERAKEKAELWSIKIHTISPEYSSRYDGVNFTPGMRCFHLTAQDCDNAEYLDDIRKNYPQFKGVTLLPGMLVPRRGGEHFATVFEGNLVFKQADFNAADQLANRFFTRFKHFFKLRCRQASTNEGSIIWVPVNLGKRLLGTLGYGYLIPETGTEELSWVSVSQRVWNQFGIQTIDEADKKDEDESVEGIDDFEFLEDFRTFFTDPSGQILPKGTWLPSKEFWGQVNTQIIDKMLTYNQIDSKSITSK</sequence>
<dbReference type="Pfam" id="PF22202">
    <property type="entry name" value="C2c1_helical_1st"/>
    <property type="match status" value="1"/>
</dbReference>
<dbReference type="RefSeq" id="WP_255045201.1">
    <property type="nucleotide sequence ID" value="NZ_JANEYT010000112.1"/>
</dbReference>
<organism evidence="4 5">
    <name type="scientific">Photobacterium pectinilyticum</name>
    <dbReference type="NCBI Taxonomy" id="2906793"/>
    <lineage>
        <taxon>Bacteria</taxon>
        <taxon>Pseudomonadati</taxon>
        <taxon>Pseudomonadota</taxon>
        <taxon>Gammaproteobacteria</taxon>
        <taxon>Vibrionales</taxon>
        <taxon>Vibrionaceae</taxon>
        <taxon>Photobacterium</taxon>
    </lineage>
</organism>
<dbReference type="InterPro" id="IPR054011">
    <property type="entry name" value="C2c1_RuvC-like"/>
</dbReference>
<name>A0ABT1N8P7_9GAMM</name>